<keyword evidence="4" id="KW-0067">ATP-binding</keyword>
<dbReference type="InterPro" id="IPR011527">
    <property type="entry name" value="ABC1_TM_dom"/>
</dbReference>
<keyword evidence="5 7" id="KW-1133">Transmembrane helix</keyword>
<evidence type="ECO:0000259" key="8">
    <source>
        <dbReference type="PROSITE" id="PS50893"/>
    </source>
</evidence>
<organism evidence="10 11">
    <name type="scientific">Lactobacillus kullabergensis</name>
    <dbReference type="NCBI Taxonomy" id="1218493"/>
    <lineage>
        <taxon>Bacteria</taxon>
        <taxon>Bacillati</taxon>
        <taxon>Bacillota</taxon>
        <taxon>Bacilli</taxon>
        <taxon>Lactobacillales</taxon>
        <taxon>Lactobacillaceae</taxon>
        <taxon>Lactobacillus</taxon>
    </lineage>
</organism>
<proteinExistence type="predicted"/>
<feature type="domain" description="ABC transporter" evidence="8">
    <location>
        <begin position="331"/>
        <end position="533"/>
    </location>
</feature>
<dbReference type="GO" id="GO:0005524">
    <property type="term" value="F:ATP binding"/>
    <property type="evidence" value="ECO:0007669"/>
    <property type="project" value="UniProtKB-KW"/>
</dbReference>
<dbReference type="InterPro" id="IPR039421">
    <property type="entry name" value="Type_1_exporter"/>
</dbReference>
<sequence>MNKKEVNVTLKWVLSNLNPWMILCLFIFGVTSSFEGVLNGYILGYIPRLNVKDGNSLIAFGIAAVLSYLTVYVSLFLFSLLMQKAIQTLNEKIKGIYFRANFASSFNNPNLDSSEVLNNMTSISKQIEEKYFEPLLLLFQSLMTVISSTVVVLMTNPVLGLIYLALSFMSFLPSYMGKEKMKIKTDMWSHSNSNFLAITRDLFAGRFEITNFGVKKLFMQKFDHSLHDEEQRYYQLNAFQYVLQFISWLFAILITLTPIFIGLWMAKNNILGVTVSTILTLTLTADHVVGGFRQLTNFETQIQSTEGIRKISWTETKTNQEISQPVADNKLVVENLSVKRGDREIFKNLSLSLSENDKMIITGPSGVGKSTLLNAIAGYIPIEMGDVKFGGHKLKYSDFVFISQNIWLFAGTIRENLSLLQNFTDEELVASLKKVGLDKELGSKALDFEIKEQGSNLSGGQAQRLAVARGLLRHKKIFLLDEITSSLDHQNADEVHRLIYQLPSIVIEVAHNFNEKIEQENNVKNFDLAQNKK</sequence>
<feature type="transmembrane region" description="Helical" evidence="7">
    <location>
        <begin position="270"/>
        <end position="289"/>
    </location>
</feature>
<dbReference type="InterPro" id="IPR003439">
    <property type="entry name" value="ABC_transporter-like_ATP-bd"/>
</dbReference>
<dbReference type="Gene3D" id="1.20.1560.10">
    <property type="entry name" value="ABC transporter type 1, transmembrane domain"/>
    <property type="match status" value="1"/>
</dbReference>
<protein>
    <submittedName>
        <fullName evidence="10">ABC transporter ATPase and permease component</fullName>
    </submittedName>
</protein>
<comment type="caution">
    <text evidence="10">The sequence shown here is derived from an EMBL/GenBank/DDBJ whole genome shotgun (WGS) entry which is preliminary data.</text>
</comment>
<dbReference type="PROSITE" id="PS00211">
    <property type="entry name" value="ABC_TRANSPORTER_1"/>
    <property type="match status" value="1"/>
</dbReference>
<feature type="transmembrane region" description="Helical" evidence="7">
    <location>
        <begin position="58"/>
        <end position="82"/>
    </location>
</feature>
<dbReference type="SUPFAM" id="SSF52540">
    <property type="entry name" value="P-loop containing nucleoside triphosphate hydrolases"/>
    <property type="match status" value="1"/>
</dbReference>
<dbReference type="InterPro" id="IPR027417">
    <property type="entry name" value="P-loop_NTPase"/>
</dbReference>
<dbReference type="Pfam" id="PF00664">
    <property type="entry name" value="ABC_membrane"/>
    <property type="match status" value="1"/>
</dbReference>
<dbReference type="OrthoDB" id="1672195at2"/>
<evidence type="ECO:0000256" key="6">
    <source>
        <dbReference type="ARBA" id="ARBA00023136"/>
    </source>
</evidence>
<dbReference type="STRING" id="1218493.JF76_08250"/>
<dbReference type="GO" id="GO:0140359">
    <property type="term" value="F:ABC-type transporter activity"/>
    <property type="evidence" value="ECO:0007669"/>
    <property type="project" value="InterPro"/>
</dbReference>
<evidence type="ECO:0000256" key="4">
    <source>
        <dbReference type="ARBA" id="ARBA00022840"/>
    </source>
</evidence>
<keyword evidence="2 7" id="KW-0812">Transmembrane</keyword>
<dbReference type="PROSITE" id="PS50929">
    <property type="entry name" value="ABC_TM1F"/>
    <property type="match status" value="1"/>
</dbReference>
<dbReference type="SUPFAM" id="SSF90123">
    <property type="entry name" value="ABC transporter transmembrane region"/>
    <property type="match status" value="1"/>
</dbReference>
<dbReference type="AlphaFoldDB" id="A0A0F4LB81"/>
<dbReference type="GO" id="GO:0034040">
    <property type="term" value="F:ATPase-coupled lipid transmembrane transporter activity"/>
    <property type="evidence" value="ECO:0007669"/>
    <property type="project" value="TreeGrafter"/>
</dbReference>
<dbReference type="Pfam" id="PF00005">
    <property type="entry name" value="ABC_tran"/>
    <property type="match status" value="1"/>
</dbReference>
<keyword evidence="6 7" id="KW-0472">Membrane</keyword>
<evidence type="ECO:0000256" key="7">
    <source>
        <dbReference type="SAM" id="Phobius"/>
    </source>
</evidence>
<dbReference type="EMBL" id="JXBY01000018">
    <property type="protein sequence ID" value="KJY55880.1"/>
    <property type="molecule type" value="Genomic_DNA"/>
</dbReference>
<dbReference type="Gene3D" id="3.40.50.300">
    <property type="entry name" value="P-loop containing nucleotide triphosphate hydrolases"/>
    <property type="match status" value="1"/>
</dbReference>
<dbReference type="InterPro" id="IPR036640">
    <property type="entry name" value="ABC1_TM_sf"/>
</dbReference>
<dbReference type="PATRIC" id="fig|1218493.3.peg.877"/>
<keyword evidence="3" id="KW-0547">Nucleotide-binding</keyword>
<gene>
    <name evidence="10" type="ORF">JF76_08250</name>
</gene>
<feature type="domain" description="ABC transmembrane type-1" evidence="9">
    <location>
        <begin position="20"/>
        <end position="304"/>
    </location>
</feature>
<dbReference type="HOGENOM" id="CLU_000604_84_3_9"/>
<dbReference type="InterPro" id="IPR017871">
    <property type="entry name" value="ABC_transporter-like_CS"/>
</dbReference>
<evidence type="ECO:0000256" key="1">
    <source>
        <dbReference type="ARBA" id="ARBA00004651"/>
    </source>
</evidence>
<feature type="transmembrane region" description="Helical" evidence="7">
    <location>
        <begin position="241"/>
        <end position="264"/>
    </location>
</feature>
<dbReference type="SMART" id="SM00382">
    <property type="entry name" value="AAA"/>
    <property type="match status" value="1"/>
</dbReference>
<dbReference type="PANTHER" id="PTHR24221:SF654">
    <property type="entry name" value="ATP-BINDING CASSETTE SUB-FAMILY B MEMBER 6"/>
    <property type="match status" value="1"/>
</dbReference>
<evidence type="ECO:0000259" key="9">
    <source>
        <dbReference type="PROSITE" id="PS50929"/>
    </source>
</evidence>
<comment type="subcellular location">
    <subcellularLocation>
        <location evidence="1">Cell membrane</location>
        <topology evidence="1">Multi-pass membrane protein</topology>
    </subcellularLocation>
</comment>
<dbReference type="RefSeq" id="WP_045927957.1">
    <property type="nucleotide sequence ID" value="NZ_JBHSZS010000009.1"/>
</dbReference>
<feature type="transmembrane region" description="Helical" evidence="7">
    <location>
        <begin position="160"/>
        <end position="177"/>
    </location>
</feature>
<dbReference type="PROSITE" id="PS50893">
    <property type="entry name" value="ABC_TRANSPORTER_2"/>
    <property type="match status" value="1"/>
</dbReference>
<name>A0A0F4LB81_9LACO</name>
<dbReference type="CDD" id="cd03228">
    <property type="entry name" value="ABCC_MRP_Like"/>
    <property type="match status" value="1"/>
</dbReference>
<dbReference type="Proteomes" id="UP000033533">
    <property type="component" value="Unassembled WGS sequence"/>
</dbReference>
<dbReference type="GO" id="GO:0005886">
    <property type="term" value="C:plasma membrane"/>
    <property type="evidence" value="ECO:0007669"/>
    <property type="project" value="UniProtKB-SubCell"/>
</dbReference>
<evidence type="ECO:0000256" key="5">
    <source>
        <dbReference type="ARBA" id="ARBA00022989"/>
    </source>
</evidence>
<dbReference type="GO" id="GO:0016887">
    <property type="term" value="F:ATP hydrolysis activity"/>
    <property type="evidence" value="ECO:0007669"/>
    <property type="project" value="InterPro"/>
</dbReference>
<dbReference type="InterPro" id="IPR003593">
    <property type="entry name" value="AAA+_ATPase"/>
</dbReference>
<reference evidence="10 11" key="1">
    <citation type="submission" date="2014-12" db="EMBL/GenBank/DDBJ databases">
        <title>Comparative genomics of the lactic acid bacteria isolated from the honey bee gut.</title>
        <authorList>
            <person name="Ellegaard K.M."/>
            <person name="Tamarit D."/>
            <person name="Javelind E."/>
            <person name="Olofsson T."/>
            <person name="Andersson S.G."/>
            <person name="Vasquez A."/>
        </authorList>
    </citation>
    <scope>NUCLEOTIDE SEQUENCE [LARGE SCALE GENOMIC DNA]</scope>
    <source>
        <strain evidence="10 11">Biut2</strain>
    </source>
</reference>
<evidence type="ECO:0000313" key="11">
    <source>
        <dbReference type="Proteomes" id="UP000033533"/>
    </source>
</evidence>
<dbReference type="PANTHER" id="PTHR24221">
    <property type="entry name" value="ATP-BINDING CASSETTE SUB-FAMILY B"/>
    <property type="match status" value="1"/>
</dbReference>
<feature type="transmembrane region" description="Helical" evidence="7">
    <location>
        <begin position="20"/>
        <end position="46"/>
    </location>
</feature>
<evidence type="ECO:0000313" key="10">
    <source>
        <dbReference type="EMBL" id="KJY55880.1"/>
    </source>
</evidence>
<accession>A0A0F4LB81</accession>
<evidence type="ECO:0000256" key="2">
    <source>
        <dbReference type="ARBA" id="ARBA00022692"/>
    </source>
</evidence>
<evidence type="ECO:0000256" key="3">
    <source>
        <dbReference type="ARBA" id="ARBA00022741"/>
    </source>
</evidence>